<evidence type="ECO:0000313" key="3">
    <source>
        <dbReference type="EMBL" id="OBA20750.1"/>
    </source>
</evidence>
<dbReference type="GO" id="GO:1904262">
    <property type="term" value="P:negative regulation of TORC1 signaling"/>
    <property type="evidence" value="ECO:0007669"/>
    <property type="project" value="UniProtKB-ARBA"/>
</dbReference>
<dbReference type="Pfam" id="PF03031">
    <property type="entry name" value="NIF"/>
    <property type="match status" value="1"/>
</dbReference>
<dbReference type="GO" id="GO:0016791">
    <property type="term" value="F:phosphatase activity"/>
    <property type="evidence" value="ECO:0007669"/>
    <property type="project" value="InterPro"/>
</dbReference>
<name>A0A1A0H9S7_9ASCO</name>
<sequence>MGLFASFFCCGADTSSDSEDKHHKPSSARSSPASRTGGKHQNTKMTQKTAVSEAAHKSAAKVVSPGAAKVVPDDDNSVNESDTLSVPNDEPSKLNPAKPQNAAAAETPAEPTNPVHSDIVASVPENPADAEPAAEAALHNHEAPAFDLSAIQENQAFNPETGFLLGKKDTKRFGNKKCLVLDLDETLVHSSFKYLRTADFVIPVEIEDQVHHVYVIKRPGVDEFLRKVGQWYEVVVFTASVAKYGDPLLNKLDIHHAVHQRLFRDSCFSYQGNFIKNLSQLGRPLEDLIIIDNSPALYIFHPQHSVPISSWFSDTHDNELLDLLPLLEDLSRPNVDDVSLVLDITI</sequence>
<dbReference type="NCBIfam" id="TIGR02251">
    <property type="entry name" value="HIF-SF_euk"/>
    <property type="match status" value="1"/>
</dbReference>
<dbReference type="Gene3D" id="3.40.50.1000">
    <property type="entry name" value="HAD superfamily/HAD-like"/>
    <property type="match status" value="1"/>
</dbReference>
<dbReference type="FunFam" id="3.40.50.1000:FF:000043">
    <property type="entry name" value="General stress response phosphoprotein phosphatase Psr1/2"/>
    <property type="match status" value="1"/>
</dbReference>
<dbReference type="GO" id="GO:0034198">
    <property type="term" value="P:cellular response to amino acid starvation"/>
    <property type="evidence" value="ECO:0007669"/>
    <property type="project" value="UniProtKB-ARBA"/>
</dbReference>
<evidence type="ECO:0000313" key="4">
    <source>
        <dbReference type="Proteomes" id="UP000092555"/>
    </source>
</evidence>
<dbReference type="InterPro" id="IPR050365">
    <property type="entry name" value="TIM50"/>
</dbReference>
<dbReference type="STRING" id="869754.A0A1A0H9S7"/>
<keyword evidence="4" id="KW-1185">Reference proteome</keyword>
<dbReference type="CDD" id="cd07521">
    <property type="entry name" value="HAD_FCP1-like"/>
    <property type="match status" value="1"/>
</dbReference>
<reference evidence="3 4" key="1">
    <citation type="submission" date="2016-05" db="EMBL/GenBank/DDBJ databases">
        <title>Comparative genomics of biotechnologically important yeasts.</title>
        <authorList>
            <consortium name="DOE Joint Genome Institute"/>
            <person name="Riley R."/>
            <person name="Haridas S."/>
            <person name="Wolfe K.H."/>
            <person name="Lopes M.R."/>
            <person name="Hittinger C.T."/>
            <person name="Goker M."/>
            <person name="Salamov A."/>
            <person name="Wisecaver J."/>
            <person name="Long T.M."/>
            <person name="Aerts A.L."/>
            <person name="Barry K."/>
            <person name="Choi C."/>
            <person name="Clum A."/>
            <person name="Coughlan A.Y."/>
            <person name="Deshpande S."/>
            <person name="Douglass A.P."/>
            <person name="Hanson S.J."/>
            <person name="Klenk H.-P."/>
            <person name="LaButti K."/>
            <person name="Lapidus A."/>
            <person name="Lindquist E."/>
            <person name="Lipzen A."/>
            <person name="Meier-kolthoff J.P."/>
            <person name="Ohm R.A."/>
            <person name="Otillar R.P."/>
            <person name="Pangilinan J."/>
            <person name="Peng Y."/>
            <person name="Rokas A."/>
            <person name="Rosa C.A."/>
            <person name="Scheuner C."/>
            <person name="Sibirny A.A."/>
            <person name="Slot J.C."/>
            <person name="Stielow J.B."/>
            <person name="Sun H."/>
            <person name="Kurtzman C.P."/>
            <person name="Blackwell M."/>
            <person name="Grigoriev I.V."/>
            <person name="Jeffries T.W."/>
        </authorList>
    </citation>
    <scope>NUCLEOTIDE SEQUENCE [LARGE SCALE GENOMIC DNA]</scope>
    <source>
        <strain evidence="3 4">NRRL YB-4993</strain>
    </source>
</reference>
<evidence type="ECO:0000259" key="2">
    <source>
        <dbReference type="PROSITE" id="PS50969"/>
    </source>
</evidence>
<dbReference type="GO" id="GO:0045944">
    <property type="term" value="P:positive regulation of transcription by RNA polymerase II"/>
    <property type="evidence" value="ECO:0007669"/>
    <property type="project" value="UniProtKB-ARBA"/>
</dbReference>
<dbReference type="InterPro" id="IPR023214">
    <property type="entry name" value="HAD_sf"/>
</dbReference>
<organism evidence="3 4">
    <name type="scientific">Metschnikowia bicuspidata var. bicuspidata NRRL YB-4993</name>
    <dbReference type="NCBI Taxonomy" id="869754"/>
    <lineage>
        <taxon>Eukaryota</taxon>
        <taxon>Fungi</taxon>
        <taxon>Dikarya</taxon>
        <taxon>Ascomycota</taxon>
        <taxon>Saccharomycotina</taxon>
        <taxon>Pichiomycetes</taxon>
        <taxon>Metschnikowiaceae</taxon>
        <taxon>Metschnikowia</taxon>
    </lineage>
</organism>
<dbReference type="InterPro" id="IPR004274">
    <property type="entry name" value="FCP1_dom"/>
</dbReference>
<dbReference type="PANTHER" id="PTHR12210">
    <property type="entry name" value="DULLARD PROTEIN PHOSPHATASE"/>
    <property type="match status" value="1"/>
</dbReference>
<evidence type="ECO:0000256" key="1">
    <source>
        <dbReference type="SAM" id="MobiDB-lite"/>
    </source>
</evidence>
<feature type="compositionally biased region" description="Low complexity" evidence="1">
    <location>
        <begin position="95"/>
        <end position="114"/>
    </location>
</feature>
<accession>A0A1A0H9S7</accession>
<feature type="domain" description="FCP1 homology" evidence="2">
    <location>
        <begin position="172"/>
        <end position="330"/>
    </location>
</feature>
<proteinExistence type="predicted"/>
<dbReference type="SMART" id="SM00577">
    <property type="entry name" value="CPDc"/>
    <property type="match status" value="1"/>
</dbReference>
<dbReference type="GeneID" id="30029090"/>
<dbReference type="GO" id="GO:0034605">
    <property type="term" value="P:cellular response to heat"/>
    <property type="evidence" value="ECO:0007669"/>
    <property type="project" value="UniProtKB-ARBA"/>
</dbReference>
<dbReference type="GO" id="GO:0009651">
    <property type="term" value="P:response to salt stress"/>
    <property type="evidence" value="ECO:0007669"/>
    <property type="project" value="UniProtKB-ARBA"/>
</dbReference>
<comment type="caution">
    <text evidence="3">The sequence shown here is derived from an EMBL/GenBank/DDBJ whole genome shotgun (WGS) entry which is preliminary data.</text>
</comment>
<feature type="region of interest" description="Disordered" evidence="1">
    <location>
        <begin position="13"/>
        <end position="120"/>
    </location>
</feature>
<dbReference type="PROSITE" id="PS50969">
    <property type="entry name" value="FCP1"/>
    <property type="match status" value="1"/>
</dbReference>
<dbReference type="SUPFAM" id="SSF56784">
    <property type="entry name" value="HAD-like"/>
    <property type="match status" value="1"/>
</dbReference>
<protein>
    <submittedName>
        <fullName evidence="3">NIF-domain-containing protein</fullName>
    </submittedName>
</protein>
<dbReference type="EMBL" id="LXTC01000004">
    <property type="protein sequence ID" value="OBA20750.1"/>
    <property type="molecule type" value="Genomic_DNA"/>
</dbReference>
<gene>
    <name evidence="3" type="ORF">METBIDRAFT_32703</name>
</gene>
<dbReference type="Proteomes" id="UP000092555">
    <property type="component" value="Unassembled WGS sequence"/>
</dbReference>
<dbReference type="InterPro" id="IPR011948">
    <property type="entry name" value="Dullard_phosphatase"/>
</dbReference>
<dbReference type="RefSeq" id="XP_018711272.1">
    <property type="nucleotide sequence ID" value="XM_018856114.1"/>
</dbReference>
<dbReference type="OrthoDB" id="277011at2759"/>
<dbReference type="AlphaFoldDB" id="A0A1A0H9S7"/>
<dbReference type="InterPro" id="IPR036412">
    <property type="entry name" value="HAD-like_sf"/>
</dbReference>